<evidence type="ECO:0000313" key="3">
    <source>
        <dbReference type="EMBL" id="CAL6012479.1"/>
    </source>
</evidence>
<evidence type="ECO:0000313" key="4">
    <source>
        <dbReference type="EMBL" id="CAL6094956.1"/>
    </source>
</evidence>
<protein>
    <submittedName>
        <fullName evidence="3">Hypothetical_protein</fullName>
    </submittedName>
</protein>
<evidence type="ECO:0000313" key="1">
    <source>
        <dbReference type="EMBL" id="CAI9921099.1"/>
    </source>
</evidence>
<dbReference type="EMBL" id="CATOUU010000747">
    <property type="protein sequence ID" value="CAI9945615.1"/>
    <property type="molecule type" value="Genomic_DNA"/>
</dbReference>
<organism evidence="2">
    <name type="scientific">Hexamita inflata</name>
    <dbReference type="NCBI Taxonomy" id="28002"/>
    <lineage>
        <taxon>Eukaryota</taxon>
        <taxon>Metamonada</taxon>
        <taxon>Diplomonadida</taxon>
        <taxon>Hexamitidae</taxon>
        <taxon>Hexamitinae</taxon>
        <taxon>Hexamita</taxon>
    </lineage>
</organism>
<dbReference type="Proteomes" id="UP001642409">
    <property type="component" value="Unassembled WGS sequence"/>
</dbReference>
<dbReference type="EMBL" id="CAXDID020000066">
    <property type="protein sequence ID" value="CAL6012479.1"/>
    <property type="molecule type" value="Genomic_DNA"/>
</dbReference>
<evidence type="ECO:0000313" key="5">
    <source>
        <dbReference type="Proteomes" id="UP001642409"/>
    </source>
</evidence>
<dbReference type="EMBL" id="CAXDID020000471">
    <property type="protein sequence ID" value="CAL6094956.1"/>
    <property type="molecule type" value="Genomic_DNA"/>
</dbReference>
<accession>A0AA86PSP9</accession>
<keyword evidence="5" id="KW-1185">Reference proteome</keyword>
<comment type="caution">
    <text evidence="2">The sequence shown here is derived from an EMBL/GenBank/DDBJ whole genome shotgun (WGS) entry which is preliminary data.</text>
</comment>
<dbReference type="EMBL" id="CATOUU010000213">
    <property type="protein sequence ID" value="CAI9921099.1"/>
    <property type="molecule type" value="Genomic_DNA"/>
</dbReference>
<sequence length="693" mass="80035">MTTVYDVVFGIIQQEELKHFFQLQPLFQESKDTIHNILQQNQLSDRYLEFQINLHYLIENLFLYIVANVVNKSSTQAKITESYVLLHKSYAEILASTSESKNVSLASISESESIPTVRKVVTKNLTQNNATIEDFLKFDNVNIIIKSHSLQECLKKFIVFDLSKILKQLIVKIKNNLFAGFIYHHRLYVLENAGVELYNEQTGTVSYFVPTGGITLPGSPNQMQFQIAPQIVHIIHLLDATFWSQEKEVVIQFTENKNKVEANLLFVNYVELDKIVEKHKKHYAETSQVNPVGDEVHVKIIPIMFQCMQMHQPIVTVSINDNQPQMLQNYCADTNTCTMSKKVELEDHFTTGPVLVFTFSAPYSSRKLPIDYVFEPPKSCVQCAFNAHYSKTQLYSQQPAYQFELNNRSDFELLAAKQLQPVQFLNQLRLDLSDLDQDMQQVIYVNFKFGQVGWSFERSDDTFAEFSVIYHEYQQQQQPVLLHPVSASSSIMLLKHRTFIYSFKQRGLINVHEQALQFMVDRNSQSLFMYSLIQNKIVSNSTQINLKWKPCKPLKALFIVRNESQFIIIQVKNKIEEESPFESVVQAVFQNGKAQMCFNCGLFTCTCLNKSELNINLDCMSNTVSLNETVIFERVKGTHTFQERIRIVEQPGSESQILFNGQIIGKFIMRQDEYQFQIQKEEVADLVCWGLGV</sequence>
<evidence type="ECO:0000313" key="2">
    <source>
        <dbReference type="EMBL" id="CAI9945615.1"/>
    </source>
</evidence>
<dbReference type="AlphaFoldDB" id="A0AA86PSP9"/>
<proteinExistence type="predicted"/>
<reference evidence="3 5" key="2">
    <citation type="submission" date="2024-07" db="EMBL/GenBank/DDBJ databases">
        <authorList>
            <person name="Akdeniz Z."/>
        </authorList>
    </citation>
    <scope>NUCLEOTIDE SEQUENCE [LARGE SCALE GENOMIC DNA]</scope>
</reference>
<gene>
    <name evidence="3" type="ORF">HINF_LOCUS23325</name>
    <name evidence="2" type="ORF">HINF_LOCUS33260</name>
    <name evidence="4" type="ORF">HINF_LOCUS67717</name>
    <name evidence="1" type="ORF">HINF_LOCUS8744</name>
</gene>
<name>A0AA86PSP9_9EUKA</name>
<reference evidence="2" key="1">
    <citation type="submission" date="2023-06" db="EMBL/GenBank/DDBJ databases">
        <authorList>
            <person name="Kurt Z."/>
        </authorList>
    </citation>
    <scope>NUCLEOTIDE SEQUENCE</scope>
</reference>